<reference evidence="3 4" key="1">
    <citation type="submission" date="2012-11" db="EMBL/GenBank/DDBJ databases">
        <title>The complete genome sequence of Corynebacterium maris Coryn-1 (=DSM 45190).</title>
        <authorList>
            <person name="Schaffert L."/>
            <person name="Albersmeier A."/>
            <person name="Kalinowski J."/>
            <person name="Ruckert C."/>
        </authorList>
    </citation>
    <scope>NUCLEOTIDE SEQUENCE [LARGE SCALE GENOMIC DNA]</scope>
    <source>
        <strain evidence="4">Coryn-1</strain>
    </source>
</reference>
<dbReference type="PANTHER" id="PTHR34039:SF1">
    <property type="entry name" value="UPF0102 PROTEIN YRAN"/>
    <property type="match status" value="1"/>
</dbReference>
<dbReference type="PANTHER" id="PTHR34039">
    <property type="entry name" value="UPF0102 PROTEIN YRAN"/>
    <property type="match status" value="1"/>
</dbReference>
<proteinExistence type="inferred from homology"/>
<dbReference type="InterPro" id="IPR011335">
    <property type="entry name" value="Restrct_endonuc-II-like"/>
</dbReference>
<evidence type="ECO:0000313" key="4">
    <source>
        <dbReference type="Proteomes" id="UP000015388"/>
    </source>
</evidence>
<evidence type="ECO:0000313" key="3">
    <source>
        <dbReference type="EMBL" id="AGS35112.1"/>
    </source>
</evidence>
<dbReference type="eggNOG" id="COG0792">
    <property type="taxonomic scope" value="Bacteria"/>
</dbReference>
<dbReference type="EMBL" id="CP003924">
    <property type="protein sequence ID" value="AGS35112.1"/>
    <property type="molecule type" value="Genomic_DNA"/>
</dbReference>
<evidence type="ECO:0000256" key="2">
    <source>
        <dbReference type="HAMAP-Rule" id="MF_00048"/>
    </source>
</evidence>
<gene>
    <name evidence="3" type="ORF">B841_08195</name>
</gene>
<dbReference type="PATRIC" id="fig|1224163.3.peg.1646"/>
<dbReference type="SUPFAM" id="SSF52980">
    <property type="entry name" value="Restriction endonuclease-like"/>
    <property type="match status" value="1"/>
</dbReference>
<dbReference type="NCBIfam" id="NF009154">
    <property type="entry name" value="PRK12497.3-3"/>
    <property type="match status" value="1"/>
</dbReference>
<dbReference type="STRING" id="1224163.B841_08195"/>
<dbReference type="HAMAP" id="MF_00048">
    <property type="entry name" value="UPF0102"/>
    <property type="match status" value="1"/>
</dbReference>
<dbReference type="OrthoDB" id="9794876at2"/>
<comment type="similarity">
    <text evidence="1 2">Belongs to the UPF0102 family.</text>
</comment>
<name>S5SVP0_9CORY</name>
<dbReference type="NCBIfam" id="NF009150">
    <property type="entry name" value="PRK12497.1-3"/>
    <property type="match status" value="1"/>
</dbReference>
<protein>
    <recommendedName>
        <fullName evidence="2">UPF0102 protein B841_08195</fullName>
    </recommendedName>
</protein>
<dbReference type="NCBIfam" id="TIGR00252">
    <property type="entry name" value="YraN family protein"/>
    <property type="match status" value="1"/>
</dbReference>
<accession>S5SVP0</accession>
<dbReference type="InterPro" id="IPR003509">
    <property type="entry name" value="UPF0102_YraN-like"/>
</dbReference>
<organism evidence="3 4">
    <name type="scientific">Corynebacterium maris DSM 45190</name>
    <dbReference type="NCBI Taxonomy" id="1224163"/>
    <lineage>
        <taxon>Bacteria</taxon>
        <taxon>Bacillati</taxon>
        <taxon>Actinomycetota</taxon>
        <taxon>Actinomycetes</taxon>
        <taxon>Mycobacteriales</taxon>
        <taxon>Corynebacteriaceae</taxon>
        <taxon>Corynebacterium</taxon>
    </lineage>
</organism>
<dbReference type="Pfam" id="PF02021">
    <property type="entry name" value="UPF0102"/>
    <property type="match status" value="1"/>
</dbReference>
<dbReference type="InterPro" id="IPR011856">
    <property type="entry name" value="tRNA_endonuc-like_dom_sf"/>
</dbReference>
<evidence type="ECO:0000256" key="1">
    <source>
        <dbReference type="ARBA" id="ARBA00006738"/>
    </source>
</evidence>
<dbReference type="Gene3D" id="3.40.1350.10">
    <property type="match status" value="1"/>
</dbReference>
<dbReference type="AlphaFoldDB" id="S5SVP0"/>
<sequence>MTTPHSTGATRPRRRSARLGARGEDYAAGYYIRRGARVLARNVRYPVGELDLIVEEADRTIVFVEVKTRSGHGYGGAEAVTGRKLARMRRAAARWLDGRTFQPVRFDVLALTVRGRSFDADLYEGVEHGAW</sequence>
<dbReference type="Proteomes" id="UP000015388">
    <property type="component" value="Chromosome"/>
</dbReference>
<dbReference type="HOGENOM" id="CLU_115353_2_2_11"/>
<dbReference type="GO" id="GO:0003676">
    <property type="term" value="F:nucleic acid binding"/>
    <property type="evidence" value="ECO:0007669"/>
    <property type="project" value="InterPro"/>
</dbReference>
<keyword evidence="4" id="KW-1185">Reference proteome</keyword>
<dbReference type="KEGG" id="cmd:B841_08195"/>
<dbReference type="RefSeq" id="WP_020935045.1">
    <property type="nucleotide sequence ID" value="NC_021915.1"/>
</dbReference>